<feature type="signal peptide" evidence="2">
    <location>
        <begin position="1"/>
        <end position="18"/>
    </location>
</feature>
<dbReference type="EMBL" id="LN719301">
    <property type="protein sequence ID" value="CEP07550.1"/>
    <property type="molecule type" value="Genomic_DNA"/>
</dbReference>
<name>A0A0B7MWA2_9FUNG</name>
<gene>
    <name evidence="3" type="primary">PARPA_00846.1 scaffold 1159</name>
</gene>
<reference evidence="3 4" key="1">
    <citation type="submission" date="2014-09" db="EMBL/GenBank/DDBJ databases">
        <authorList>
            <person name="Ellenberger Sabrina"/>
        </authorList>
    </citation>
    <scope>NUCLEOTIDE SEQUENCE [LARGE SCALE GENOMIC DNA]</scope>
    <source>
        <strain evidence="3 4">CBS 412.66</strain>
    </source>
</reference>
<evidence type="ECO:0000313" key="4">
    <source>
        <dbReference type="Proteomes" id="UP000054107"/>
    </source>
</evidence>
<accession>A0A0B7MWA2</accession>
<sequence length="86" mass="9134">MKFFSVLAILSVAALVSAAPCKDETHNHENNSKHEDNSHSGNKQIIQNVGAVGSTQNKGLLSGLLGTGLLSETNNYNTVNQKAEIN</sequence>
<evidence type="ECO:0000256" key="1">
    <source>
        <dbReference type="SAM" id="MobiDB-lite"/>
    </source>
</evidence>
<organism evidence="3 4">
    <name type="scientific">Parasitella parasitica</name>
    <dbReference type="NCBI Taxonomy" id="35722"/>
    <lineage>
        <taxon>Eukaryota</taxon>
        <taxon>Fungi</taxon>
        <taxon>Fungi incertae sedis</taxon>
        <taxon>Mucoromycota</taxon>
        <taxon>Mucoromycotina</taxon>
        <taxon>Mucoromycetes</taxon>
        <taxon>Mucorales</taxon>
        <taxon>Mucorineae</taxon>
        <taxon>Mucoraceae</taxon>
        <taxon>Parasitella</taxon>
    </lineage>
</organism>
<dbReference type="Proteomes" id="UP000054107">
    <property type="component" value="Unassembled WGS sequence"/>
</dbReference>
<feature type="region of interest" description="Disordered" evidence="1">
    <location>
        <begin position="23"/>
        <end position="44"/>
    </location>
</feature>
<feature type="compositionally biased region" description="Basic and acidic residues" evidence="1">
    <location>
        <begin position="23"/>
        <end position="38"/>
    </location>
</feature>
<protein>
    <submittedName>
        <fullName evidence="3">Uncharacterized protein</fullName>
    </submittedName>
</protein>
<feature type="chain" id="PRO_5002137633" evidence="2">
    <location>
        <begin position="19"/>
        <end position="86"/>
    </location>
</feature>
<dbReference type="AlphaFoldDB" id="A0A0B7MWA2"/>
<evidence type="ECO:0000256" key="2">
    <source>
        <dbReference type="SAM" id="SignalP"/>
    </source>
</evidence>
<keyword evidence="2" id="KW-0732">Signal</keyword>
<proteinExistence type="predicted"/>
<evidence type="ECO:0000313" key="3">
    <source>
        <dbReference type="EMBL" id="CEP07550.1"/>
    </source>
</evidence>
<keyword evidence="4" id="KW-1185">Reference proteome</keyword>